<dbReference type="Gene3D" id="2.120.10.30">
    <property type="entry name" value="TolB, C-terminal domain"/>
    <property type="match status" value="1"/>
</dbReference>
<reference evidence="18" key="5">
    <citation type="submission" date="2017-03" db="EMBL/GenBank/DDBJ databases">
        <authorList>
            <person name="Monnet C."/>
        </authorList>
    </citation>
    <scope>NUCLEOTIDE SEQUENCE [LARGE SCALE GENOMIC DNA]</scope>
    <source>
        <strain evidence="18">CNRZ 920</strain>
    </source>
</reference>
<keyword evidence="3" id="KW-0479">Metal-binding</keyword>
<evidence type="ECO:0000313" key="6">
    <source>
        <dbReference type="EMBL" id="AZT91883.1"/>
    </source>
</evidence>
<reference evidence="11 19" key="4">
    <citation type="submission" date="2017-03" db="EMBL/GenBank/DDBJ databases">
        <authorList>
            <person name="Afonso C.L."/>
            <person name="Miller P.J."/>
            <person name="Scott M.A."/>
            <person name="Spackman E."/>
            <person name="Goraichik I."/>
            <person name="Dimitrov K.M."/>
            <person name="Suarez D.L."/>
            <person name="Swayne D.E."/>
        </authorList>
    </citation>
    <scope>NUCLEOTIDE SEQUENCE [LARGE SCALE GENOMIC DNA]</scope>
    <source>
        <strain evidence="11">6</strain>
        <strain evidence="19">6(3)</strain>
        <strain evidence="12">CNRZ 920</strain>
    </source>
</reference>
<evidence type="ECO:0000313" key="21">
    <source>
        <dbReference type="Proteomes" id="UP000283000"/>
    </source>
</evidence>
<keyword evidence="5" id="KW-0378">Hydrolase</keyword>
<dbReference type="EMBL" id="CP017150">
    <property type="protein sequence ID" value="AOP51864.1"/>
    <property type="molecule type" value="Genomic_DNA"/>
</dbReference>
<dbReference type="Proteomes" id="UP000217881">
    <property type="component" value="Unassembled WGS sequence"/>
</dbReference>
<dbReference type="PATRIC" id="fig|1703.10.peg.145"/>
<dbReference type="InterPro" id="IPR005511">
    <property type="entry name" value="SMP-30"/>
</dbReference>
<organism evidence="5 14">
    <name type="scientific">Brevibacterium aurantiacum</name>
    <dbReference type="NCBI Taxonomy" id="273384"/>
    <lineage>
        <taxon>Bacteria</taxon>
        <taxon>Bacillati</taxon>
        <taxon>Actinomycetota</taxon>
        <taxon>Actinomycetes</taxon>
        <taxon>Micrococcales</taxon>
        <taxon>Brevibacteriaceae</taxon>
        <taxon>Brevibacterium</taxon>
    </lineage>
</organism>
<dbReference type="GO" id="GO:0004341">
    <property type="term" value="F:gluconolactonase activity"/>
    <property type="evidence" value="ECO:0007669"/>
    <property type="project" value="UniProtKB-EC"/>
</dbReference>
<reference evidence="5" key="1">
    <citation type="submission" date="2016-09" db="EMBL/GenBank/DDBJ databases">
        <title>Complete Genome Sequence of Brevibacterium aurantiacum SMQ-1335.</title>
        <authorList>
            <person name="de Melo A.G."/>
            <person name="Labrie S.J."/>
            <person name="Dumaresq J."/>
            <person name="Roberts R.J."/>
            <person name="Tremblay D.M."/>
            <person name="Moineau S."/>
        </authorList>
    </citation>
    <scope>NUCLEOTIDE SEQUENCE</scope>
    <source>
        <strain evidence="5">SMQ-1335</strain>
    </source>
</reference>
<dbReference type="EMBL" id="NRGP01000002">
    <property type="protein sequence ID" value="PCC48237.1"/>
    <property type="molecule type" value="Genomic_DNA"/>
</dbReference>
<evidence type="ECO:0000313" key="19">
    <source>
        <dbReference type="Proteomes" id="UP000234327"/>
    </source>
</evidence>
<dbReference type="PRINTS" id="PR01790">
    <property type="entry name" value="SMP30FAMILY"/>
</dbReference>
<feature type="domain" description="SMP-30/Gluconolactonase/LRE-like region" evidence="4">
    <location>
        <begin position="14"/>
        <end position="248"/>
    </location>
</feature>
<dbReference type="GO" id="GO:0005509">
    <property type="term" value="F:calcium ion binding"/>
    <property type="evidence" value="ECO:0007669"/>
    <property type="project" value="TreeGrafter"/>
</dbReference>
<dbReference type="OrthoDB" id="2633250at2"/>
<dbReference type="PANTHER" id="PTHR10907:SF47">
    <property type="entry name" value="REGUCALCIN"/>
    <property type="match status" value="1"/>
</dbReference>
<dbReference type="Proteomes" id="UP000234327">
    <property type="component" value="Unassembled WGS sequence"/>
</dbReference>
<evidence type="ECO:0000313" key="13">
    <source>
        <dbReference type="EMBL" id="TGD38563.1"/>
    </source>
</evidence>
<dbReference type="Proteomes" id="UP000094793">
    <property type="component" value="Chromosome"/>
</dbReference>
<accession>A0A1D7VYT4</accession>
<evidence type="ECO:0000313" key="9">
    <source>
        <dbReference type="EMBL" id="PCC48237.1"/>
    </source>
</evidence>
<dbReference type="GO" id="GO:0019853">
    <property type="term" value="P:L-ascorbic acid biosynthetic process"/>
    <property type="evidence" value="ECO:0007669"/>
    <property type="project" value="TreeGrafter"/>
</dbReference>
<dbReference type="Proteomes" id="UP000297736">
    <property type="component" value="Unassembled WGS sequence"/>
</dbReference>
<keyword evidence="3" id="KW-0862">Zinc</keyword>
<reference evidence="14" key="2">
    <citation type="submission" date="2016-09" db="EMBL/GenBank/DDBJ databases">
        <title>Complete Genome Sequence of Brevibacterium linens SMQ-1335.</title>
        <authorList>
            <person name="de Melo A.G."/>
            <person name="Labrie S.J."/>
            <person name="Dumaresq J."/>
            <person name="Roberts R.J."/>
            <person name="Tremblay D.M."/>
            <person name="Moineau S."/>
        </authorList>
    </citation>
    <scope>NUCLEOTIDE SEQUENCE [LARGE SCALE GENOMIC DNA]</scope>
    <source>
        <strain evidence="14">SMQ-1335</strain>
    </source>
</reference>
<dbReference type="InterPro" id="IPR013658">
    <property type="entry name" value="SGL"/>
</dbReference>
<dbReference type="EMBL" id="NRGX01000001">
    <property type="protein sequence ID" value="PCC18396.1"/>
    <property type="molecule type" value="Genomic_DNA"/>
</dbReference>
<dbReference type="InterPro" id="IPR011042">
    <property type="entry name" value="6-blade_b-propeller_TolB-like"/>
</dbReference>
<evidence type="ECO:0000313" key="16">
    <source>
        <dbReference type="Proteomes" id="UP000217881"/>
    </source>
</evidence>
<comment type="similarity">
    <text evidence="1">Belongs to the SMP-30/CGR1 family.</text>
</comment>
<dbReference type="Proteomes" id="UP000282731">
    <property type="component" value="Chromosome"/>
</dbReference>
<dbReference type="EMBL" id="NRHA01000006">
    <property type="protein sequence ID" value="PCC55043.1"/>
    <property type="molecule type" value="Genomic_DNA"/>
</dbReference>
<dbReference type="Proteomes" id="UP000217564">
    <property type="component" value="Unassembled WGS sequence"/>
</dbReference>
<evidence type="ECO:0000313" key="18">
    <source>
        <dbReference type="Proteomes" id="UP000234289"/>
    </source>
</evidence>
<dbReference type="EMBL" id="CP025334">
    <property type="protein sequence ID" value="AZT95710.1"/>
    <property type="molecule type" value="Genomic_DNA"/>
</dbReference>
<reference evidence="20 21" key="6">
    <citation type="submission" date="2017-12" db="EMBL/GenBank/DDBJ databases">
        <authorList>
            <person name="Levesque S."/>
        </authorList>
    </citation>
    <scope>NUCLEOTIDE SEQUENCE [LARGE SCALE GENOMIC DNA]</scope>
    <source>
        <strain evidence="6 21">SMQ-1417</strain>
        <strain evidence="7 20">SMQ-1420</strain>
    </source>
</reference>
<name>A0A1D7VYT4_BREAU</name>
<dbReference type="EMBL" id="FXZG01000015">
    <property type="protein sequence ID" value="SMX91628.1"/>
    <property type="molecule type" value="Genomic_DNA"/>
</dbReference>
<feature type="binding site" evidence="3">
    <location>
        <position position="96"/>
    </location>
    <ligand>
        <name>substrate</name>
    </ligand>
</feature>
<dbReference type="EC" id="3.1.1.17" evidence="5"/>
<dbReference type="Proteomes" id="UP000283000">
    <property type="component" value="Chromosome"/>
</dbReference>
<evidence type="ECO:0000256" key="3">
    <source>
        <dbReference type="PIRSR" id="PIRSR605511-2"/>
    </source>
</evidence>
<evidence type="ECO:0000313" key="22">
    <source>
        <dbReference type="Proteomes" id="UP000297736"/>
    </source>
</evidence>
<gene>
    <name evidence="12" type="ORF">BAUR920_02545</name>
    <name evidence="11" type="ORF">BAURA63_00563</name>
    <name evidence="5" type="ORF">BLSMQ_0142</name>
    <name evidence="10" type="ORF">CIK59_03485</name>
    <name evidence="9" type="ORF">CIK64_00605</name>
    <name evidence="8" type="ORF">CIK79_08900</name>
    <name evidence="6" type="ORF">CXR23_00915</name>
    <name evidence="7" type="ORF">CXR27_00860</name>
    <name evidence="13" type="ORF">EB834_10285</name>
</gene>
<feature type="binding site" evidence="3">
    <location>
        <position position="15"/>
    </location>
    <ligand>
        <name>a divalent metal cation</name>
        <dbReference type="ChEBI" id="CHEBI:60240"/>
    </ligand>
</feature>
<comment type="cofactor">
    <cofactor evidence="3">
        <name>Zn(2+)</name>
        <dbReference type="ChEBI" id="CHEBI:29105"/>
    </cofactor>
    <text evidence="3">Binds 1 divalent metal cation per subunit.</text>
</comment>
<dbReference type="EMBL" id="FXYZ01000002">
    <property type="protein sequence ID" value="SMX67825.1"/>
    <property type="molecule type" value="Genomic_DNA"/>
</dbReference>
<reference evidence="15 16" key="3">
    <citation type="journal article" date="2017" name="Elife">
        <title>Extensive horizontal gene transfer in cheese-associated bacteria.</title>
        <authorList>
            <person name="Bonham K.S."/>
            <person name="Wolfe B.E."/>
            <person name="Dutton R.J."/>
        </authorList>
    </citation>
    <scope>NUCLEOTIDE SEQUENCE [LARGE SCALE GENOMIC DNA]</scope>
    <source>
        <strain evidence="10 16">738_8</strain>
        <strain evidence="9 15">947_7</strain>
        <strain evidence="8 17">JB5</strain>
    </source>
</reference>
<feature type="binding site" evidence="3">
    <location>
        <position position="190"/>
    </location>
    <ligand>
        <name>a divalent metal cation</name>
        <dbReference type="ChEBI" id="CHEBI:60240"/>
    </ligand>
</feature>
<dbReference type="PANTHER" id="PTHR10907">
    <property type="entry name" value="REGUCALCIN"/>
    <property type="match status" value="1"/>
</dbReference>
<feature type="binding site" evidence="3">
    <location>
        <position position="142"/>
    </location>
    <ligand>
        <name>a divalent metal cation</name>
        <dbReference type="ChEBI" id="CHEBI:60240"/>
    </ligand>
</feature>
<evidence type="ECO:0000313" key="5">
    <source>
        <dbReference type="EMBL" id="AOP51864.1"/>
    </source>
</evidence>
<dbReference type="AlphaFoldDB" id="A0A1D7VYT4"/>
<evidence type="ECO:0000313" key="10">
    <source>
        <dbReference type="EMBL" id="PCC55043.1"/>
    </source>
</evidence>
<feature type="active site" description="Proton donor/acceptor" evidence="2">
    <location>
        <position position="190"/>
    </location>
</feature>
<evidence type="ECO:0000313" key="12">
    <source>
        <dbReference type="EMBL" id="SMX91628.1"/>
    </source>
</evidence>
<evidence type="ECO:0000313" key="14">
    <source>
        <dbReference type="Proteomes" id="UP000094793"/>
    </source>
</evidence>
<accession>A0A2A3ZU98</accession>
<evidence type="ECO:0000313" key="8">
    <source>
        <dbReference type="EMBL" id="PCC18396.1"/>
    </source>
</evidence>
<dbReference type="EMBL" id="RHFF01000009">
    <property type="protein sequence ID" value="TGD38563.1"/>
    <property type="molecule type" value="Genomic_DNA"/>
</dbReference>
<dbReference type="RefSeq" id="WP_069599189.1">
    <property type="nucleotide sequence ID" value="NZ_CP017150.1"/>
</dbReference>
<dbReference type="Pfam" id="PF08450">
    <property type="entry name" value="SGL"/>
    <property type="match status" value="1"/>
</dbReference>
<dbReference type="EMBL" id="CP025330">
    <property type="protein sequence ID" value="AZT91883.1"/>
    <property type="molecule type" value="Genomic_DNA"/>
</dbReference>
<evidence type="ECO:0000313" key="20">
    <source>
        <dbReference type="Proteomes" id="UP000282731"/>
    </source>
</evidence>
<accession>A0A2H1JWH1</accession>
<evidence type="ECO:0000313" key="17">
    <source>
        <dbReference type="Proteomes" id="UP000218377"/>
    </source>
</evidence>
<evidence type="ECO:0000313" key="7">
    <source>
        <dbReference type="EMBL" id="AZT95710.1"/>
    </source>
</evidence>
<evidence type="ECO:0000256" key="1">
    <source>
        <dbReference type="ARBA" id="ARBA00008853"/>
    </source>
</evidence>
<dbReference type="KEGG" id="blin:BLSMQ_0142"/>
<evidence type="ECO:0000259" key="4">
    <source>
        <dbReference type="Pfam" id="PF08450"/>
    </source>
</evidence>
<proteinExistence type="inferred from homology"/>
<sequence>MRAEQITDPIAYHGEGPAWSPSWGGLRWVDMLAGDFLTLRDDRIERQHVAEVAAAVRPRRGGGAVIGIERGFALESPDGQIDPLPEVWTSPGIRMNEGGCDPQGNFWCGSMAYDQSPGAASLYRLSPEGRVDIMLEGVTVSNGLEWSPDGSLAYYNDTPTGQVAVFDFDPEEGLHNRRILVELPDGGRPDGLTVDSEGCVWTAVVNGGAVHRYRPDGTLDGIIEVGAGKVTACTFGGENLDRLFITTSQENVDTAADPLAGALFVAEVGVAGLPIREFAG</sequence>
<evidence type="ECO:0000256" key="2">
    <source>
        <dbReference type="PIRSR" id="PIRSR605511-1"/>
    </source>
</evidence>
<reference evidence="20 21" key="8">
    <citation type="submission" date="2019-01" db="EMBL/GenBank/DDBJ databases">
        <title>Comparative genomic analysis of Brevibacterium aurantiacum sheds light on its evolution and its adaptation to smear-ripened cheeses.</title>
        <authorList>
            <person name="Moineau S."/>
        </authorList>
    </citation>
    <scope>NUCLEOTIDE SEQUENCE [LARGE SCALE GENOMIC DNA]</scope>
    <source>
        <strain evidence="6 21">SMQ-1417</strain>
        <strain evidence="7 20">SMQ-1420</strain>
    </source>
</reference>
<dbReference type="SUPFAM" id="SSF63829">
    <property type="entry name" value="Calcium-dependent phosphotriesterase"/>
    <property type="match status" value="1"/>
</dbReference>
<reference evidence="13 22" key="7">
    <citation type="submission" date="2018-10" db="EMBL/GenBank/DDBJ databases">
        <title>Brevibacterium genomes from Austrain hard cheese rinds.</title>
        <authorList>
            <person name="Anast J.M."/>
            <person name="Dzieciol M."/>
            <person name="Schultz D.L."/>
            <person name="Mann E."/>
            <person name="Wagner M."/>
            <person name="Schmitz-Esser S."/>
        </authorList>
    </citation>
    <scope>NUCLEOTIDE SEQUENCE [LARGE SCALE GENOMIC DNA]</scope>
    <source>
        <strain evidence="13 22">L261</strain>
    </source>
</reference>
<dbReference type="Proteomes" id="UP000234289">
    <property type="component" value="Unassembled WGS sequence"/>
</dbReference>
<evidence type="ECO:0000313" key="11">
    <source>
        <dbReference type="EMBL" id="SMX67825.1"/>
    </source>
</evidence>
<protein>
    <submittedName>
        <fullName evidence="5 6">Gluconolactonase</fullName>
        <ecNumber evidence="5">3.1.1.17</ecNumber>
    </submittedName>
</protein>
<feature type="binding site" evidence="3">
    <location>
        <position position="94"/>
    </location>
    <ligand>
        <name>substrate</name>
    </ligand>
</feature>
<feature type="binding site" evidence="3">
    <location>
        <position position="114"/>
    </location>
    <ligand>
        <name>substrate</name>
    </ligand>
</feature>
<dbReference type="Proteomes" id="UP000218377">
    <property type="component" value="Unassembled WGS sequence"/>
</dbReference>
<dbReference type="eggNOG" id="COG3386">
    <property type="taxonomic scope" value="Bacteria"/>
</dbReference>
<evidence type="ECO:0000313" key="15">
    <source>
        <dbReference type="Proteomes" id="UP000217564"/>
    </source>
</evidence>